<protein>
    <recommendedName>
        <fullName evidence="3">DUF1795 domain-containing protein</fullName>
    </recommendedName>
</protein>
<gene>
    <name evidence="1" type="ORF">J8380_00555</name>
</gene>
<organism evidence="1 2">
    <name type="scientific">Candidatus Thiothrix anitrata</name>
    <dbReference type="NCBI Taxonomy" id="2823902"/>
    <lineage>
        <taxon>Bacteria</taxon>
        <taxon>Pseudomonadati</taxon>
        <taxon>Pseudomonadota</taxon>
        <taxon>Gammaproteobacteria</taxon>
        <taxon>Thiotrichales</taxon>
        <taxon>Thiotrichaceae</taxon>
        <taxon>Thiothrix</taxon>
    </lineage>
</organism>
<dbReference type="RefSeq" id="WP_210227036.1">
    <property type="nucleotide sequence ID" value="NZ_CP072800.1"/>
</dbReference>
<proteinExistence type="predicted"/>
<name>A0ABX7X2H3_9GAMM</name>
<dbReference type="EMBL" id="CP072800">
    <property type="protein sequence ID" value="QTR50109.1"/>
    <property type="molecule type" value="Genomic_DNA"/>
</dbReference>
<keyword evidence="2" id="KW-1185">Reference proteome</keyword>
<sequence>MKTIYLTSFILYSALTLMTSGCEQQTSPNLQLRYFTSGESFYTEIKLEQGILYHTRFEDTDNRCAQWIKSTPCWTEDDLKTVSMALDPADIGNLSAVIKDSGILGIQETSLGGAKQGQRHYAQRLEIQMDGEQKHLIYRSFPGSAAKPEAFQRIETALLEYARGIPH</sequence>
<reference evidence="1 2" key="1">
    <citation type="submission" date="2021-04" db="EMBL/GenBank/DDBJ databases">
        <title>Genomics, taxonomy and metabolism of representatives of sulfur bacteria of the genus Thiothrix: Thiothrix fructosivorans QT, Thiothrix unzii A1T and three new species, Thiothrix subterranea sp. nov., Thiothrix litoralis sp. nov. and 'Candidatus Thiothrix anitrata' sp. nov.</title>
        <authorList>
            <person name="Ravin N.V."/>
            <person name="Smolyakov D."/>
            <person name="Rudenko T.S."/>
            <person name="Mardanov A.V."/>
            <person name="Beletsky A.V."/>
            <person name="Markov N.D."/>
            <person name="Fomenkov A.I."/>
            <person name="Roberts R.J."/>
            <person name="Karnachuk O.V."/>
            <person name="Novikov A."/>
            <person name="Grabovich M.Y."/>
        </authorList>
    </citation>
    <scope>NUCLEOTIDE SEQUENCE [LARGE SCALE GENOMIC DNA]</scope>
    <source>
        <strain evidence="1 2">A52</strain>
    </source>
</reference>
<evidence type="ECO:0000313" key="1">
    <source>
        <dbReference type="EMBL" id="QTR50109.1"/>
    </source>
</evidence>
<evidence type="ECO:0008006" key="3">
    <source>
        <dbReference type="Google" id="ProtNLM"/>
    </source>
</evidence>
<dbReference type="PROSITE" id="PS51257">
    <property type="entry name" value="PROKAR_LIPOPROTEIN"/>
    <property type="match status" value="1"/>
</dbReference>
<dbReference type="Proteomes" id="UP000672027">
    <property type="component" value="Chromosome"/>
</dbReference>
<evidence type="ECO:0000313" key="2">
    <source>
        <dbReference type="Proteomes" id="UP000672027"/>
    </source>
</evidence>
<accession>A0ABX7X2H3</accession>